<dbReference type="GO" id="GO:0009082">
    <property type="term" value="P:branched-chain amino acid biosynthetic process"/>
    <property type="evidence" value="ECO:0007669"/>
    <property type="project" value="UniProtKB-KW"/>
</dbReference>
<dbReference type="AlphaFoldDB" id="A0A841J7G5"/>
<comment type="catalytic activity">
    <reaction evidence="12">
        <text>L-isoleucine + 2-oxoglutarate = (S)-3-methyl-2-oxopentanoate + L-glutamate</text>
        <dbReference type="Rhea" id="RHEA:24801"/>
        <dbReference type="ChEBI" id="CHEBI:16810"/>
        <dbReference type="ChEBI" id="CHEBI:29985"/>
        <dbReference type="ChEBI" id="CHEBI:35146"/>
        <dbReference type="ChEBI" id="CHEBI:58045"/>
        <dbReference type="EC" id="2.6.1.42"/>
    </reaction>
</comment>
<evidence type="ECO:0000256" key="1">
    <source>
        <dbReference type="ARBA" id="ARBA00001933"/>
    </source>
</evidence>
<dbReference type="PANTHER" id="PTHR42743:SF11">
    <property type="entry name" value="AMINODEOXYCHORISMATE LYASE"/>
    <property type="match status" value="1"/>
</dbReference>
<comment type="pathway">
    <text evidence="4">Amino-acid biosynthesis; L-valine biosynthesis; L-valine from pyruvate: step 4/4.</text>
</comment>
<dbReference type="InterPro" id="IPR043131">
    <property type="entry name" value="BCAT-like_N"/>
</dbReference>
<proteinExistence type="inferred from homology"/>
<keyword evidence="10" id="KW-0100">Branched-chain amino acid biosynthesis</keyword>
<comment type="pathway">
    <text evidence="5">Amino-acid biosynthesis; L-leucine biosynthesis; L-leucine from 3-methyl-2-oxobutanoate: step 4/4.</text>
</comment>
<name>A0A841J7G5_9SPHN</name>
<evidence type="ECO:0000256" key="12">
    <source>
        <dbReference type="ARBA" id="ARBA00048798"/>
    </source>
</evidence>
<comment type="caution">
    <text evidence="16">The sequence shown here is derived from an EMBL/GenBank/DDBJ whole genome shotgun (WGS) entry which is preliminary data.</text>
</comment>
<evidence type="ECO:0000313" key="17">
    <source>
        <dbReference type="Proteomes" id="UP000552700"/>
    </source>
</evidence>
<dbReference type="InterPro" id="IPR043132">
    <property type="entry name" value="BCAT-like_C"/>
</dbReference>
<keyword evidence="10" id="KW-0028">Amino-acid biosynthesis</keyword>
<dbReference type="SUPFAM" id="SSF56752">
    <property type="entry name" value="D-aminoacid aminotransferase-like PLP-dependent enzymes"/>
    <property type="match status" value="1"/>
</dbReference>
<dbReference type="InterPro" id="IPR001544">
    <property type="entry name" value="Aminotrans_IV"/>
</dbReference>
<evidence type="ECO:0000256" key="7">
    <source>
        <dbReference type="ARBA" id="ARBA00013053"/>
    </source>
</evidence>
<dbReference type="InterPro" id="IPR018300">
    <property type="entry name" value="Aminotrans_IV_CS"/>
</dbReference>
<evidence type="ECO:0000256" key="14">
    <source>
        <dbReference type="RuleBase" id="RU004106"/>
    </source>
</evidence>
<keyword evidence="16" id="KW-0808">Transferase</keyword>
<organism evidence="16 17">
    <name type="scientific">Sphingobium subterraneum</name>
    <dbReference type="NCBI Taxonomy" id="627688"/>
    <lineage>
        <taxon>Bacteria</taxon>
        <taxon>Pseudomonadati</taxon>
        <taxon>Pseudomonadota</taxon>
        <taxon>Alphaproteobacteria</taxon>
        <taxon>Sphingomonadales</taxon>
        <taxon>Sphingomonadaceae</taxon>
        <taxon>Sphingobium</taxon>
    </lineage>
</organism>
<dbReference type="PANTHER" id="PTHR42743">
    <property type="entry name" value="AMINO-ACID AMINOTRANSFERASE"/>
    <property type="match status" value="1"/>
</dbReference>
<keyword evidence="17" id="KW-1185">Reference proteome</keyword>
<comment type="pathway">
    <text evidence="3">Amino-acid biosynthesis; L-isoleucine biosynthesis; L-isoleucine from 2-oxobutanoate: step 4/4.</text>
</comment>
<dbReference type="PROSITE" id="PS00770">
    <property type="entry name" value="AA_TRANSFER_CLASS_4"/>
    <property type="match status" value="1"/>
</dbReference>
<evidence type="ECO:0000256" key="9">
    <source>
        <dbReference type="ARBA" id="ARBA00022898"/>
    </source>
</evidence>
<evidence type="ECO:0000256" key="11">
    <source>
        <dbReference type="ARBA" id="ARBA00048212"/>
    </source>
</evidence>
<dbReference type="InterPro" id="IPR036038">
    <property type="entry name" value="Aminotransferase-like"/>
</dbReference>
<sequence>MTLAVENDDIAELASPDDARFDLLETMAFDPLEGMPLLEYHLARIKASADALGFAFDRHGARNELQAATFRLRQKSRVRMLASRGGALAIEVRDYRTWPEPIMRVAIAPCPLAPSDWRLAHKTTDRAHYRKALAQGGTYEVLMTDEAGYLTEGCFSNIFVERGDRLVTPPLSRGLLPGVLRASLIELGEAVEGDLRPYDLENGFFIGNASRGMVSATLVR</sequence>
<dbReference type="Gene3D" id="3.20.10.10">
    <property type="entry name" value="D-amino Acid Aminotransferase, subunit A, domain 2"/>
    <property type="match status" value="1"/>
</dbReference>
<dbReference type="EMBL" id="JACIJP010000003">
    <property type="protein sequence ID" value="MBB6124498.1"/>
    <property type="molecule type" value="Genomic_DNA"/>
</dbReference>
<evidence type="ECO:0000256" key="5">
    <source>
        <dbReference type="ARBA" id="ARBA00005072"/>
    </source>
</evidence>
<evidence type="ECO:0000256" key="2">
    <source>
        <dbReference type="ARBA" id="ARBA00003109"/>
    </source>
</evidence>
<keyword evidence="9 15" id="KW-0663">Pyridoxal phosphate</keyword>
<evidence type="ECO:0000256" key="4">
    <source>
        <dbReference type="ARBA" id="ARBA00004931"/>
    </source>
</evidence>
<dbReference type="Pfam" id="PF01063">
    <property type="entry name" value="Aminotran_4"/>
    <property type="match status" value="1"/>
</dbReference>
<comment type="catalytic activity">
    <reaction evidence="11">
        <text>L-valine + 2-oxoglutarate = 3-methyl-2-oxobutanoate + L-glutamate</text>
        <dbReference type="Rhea" id="RHEA:24813"/>
        <dbReference type="ChEBI" id="CHEBI:11851"/>
        <dbReference type="ChEBI" id="CHEBI:16810"/>
        <dbReference type="ChEBI" id="CHEBI:29985"/>
        <dbReference type="ChEBI" id="CHEBI:57762"/>
        <dbReference type="EC" id="2.6.1.42"/>
    </reaction>
</comment>
<dbReference type="InterPro" id="IPR050571">
    <property type="entry name" value="Class-IV_PLP-Dep_Aminotrnsfr"/>
</dbReference>
<accession>A0A841J7G5</accession>
<dbReference type="EC" id="2.6.1.42" evidence="7"/>
<comment type="cofactor">
    <cofactor evidence="1 15">
        <name>pyridoxal 5'-phosphate</name>
        <dbReference type="ChEBI" id="CHEBI:597326"/>
    </cofactor>
</comment>
<comment type="similarity">
    <text evidence="6 14">Belongs to the class-IV pyridoxal-phosphate-dependent aminotransferase family.</text>
</comment>
<evidence type="ECO:0000256" key="10">
    <source>
        <dbReference type="ARBA" id="ARBA00023304"/>
    </source>
</evidence>
<evidence type="ECO:0000256" key="8">
    <source>
        <dbReference type="ARBA" id="ARBA00014472"/>
    </source>
</evidence>
<evidence type="ECO:0000313" key="16">
    <source>
        <dbReference type="EMBL" id="MBB6124498.1"/>
    </source>
</evidence>
<evidence type="ECO:0000256" key="15">
    <source>
        <dbReference type="RuleBase" id="RU004516"/>
    </source>
</evidence>
<keyword evidence="16" id="KW-0456">Lyase</keyword>
<dbReference type="GO" id="GO:0004084">
    <property type="term" value="F:branched-chain-amino-acid transaminase activity"/>
    <property type="evidence" value="ECO:0007669"/>
    <property type="project" value="UniProtKB-EC"/>
</dbReference>
<dbReference type="Proteomes" id="UP000552700">
    <property type="component" value="Unassembled WGS sequence"/>
</dbReference>
<comment type="catalytic activity">
    <reaction evidence="13">
        <text>L-leucine + 2-oxoglutarate = 4-methyl-2-oxopentanoate + L-glutamate</text>
        <dbReference type="Rhea" id="RHEA:18321"/>
        <dbReference type="ChEBI" id="CHEBI:16810"/>
        <dbReference type="ChEBI" id="CHEBI:17865"/>
        <dbReference type="ChEBI" id="CHEBI:29985"/>
        <dbReference type="ChEBI" id="CHEBI:57427"/>
        <dbReference type="EC" id="2.6.1.42"/>
    </reaction>
</comment>
<protein>
    <recommendedName>
        <fullName evidence="8">Probable branched-chain-amino-acid aminotransferase</fullName>
        <ecNumber evidence="7">2.6.1.42</ecNumber>
    </recommendedName>
</protein>
<dbReference type="Gene3D" id="3.30.470.10">
    <property type="match status" value="1"/>
</dbReference>
<evidence type="ECO:0000256" key="13">
    <source>
        <dbReference type="ARBA" id="ARBA00049229"/>
    </source>
</evidence>
<comment type="function">
    <text evidence="2">Acts on leucine, isoleucine and valine.</text>
</comment>
<evidence type="ECO:0000256" key="6">
    <source>
        <dbReference type="ARBA" id="ARBA00009320"/>
    </source>
</evidence>
<reference evidence="16 17" key="1">
    <citation type="submission" date="2020-08" db="EMBL/GenBank/DDBJ databases">
        <title>Genomic Encyclopedia of Type Strains, Phase IV (KMG-IV): sequencing the most valuable type-strain genomes for metagenomic binning, comparative biology and taxonomic classification.</title>
        <authorList>
            <person name="Goeker M."/>
        </authorList>
    </citation>
    <scope>NUCLEOTIDE SEQUENCE [LARGE SCALE GENOMIC DNA]</scope>
    <source>
        <strain evidence="16 17">DSM 102255</strain>
    </source>
</reference>
<gene>
    <name evidence="16" type="ORF">FHS92_002243</name>
</gene>
<evidence type="ECO:0000256" key="3">
    <source>
        <dbReference type="ARBA" id="ARBA00004824"/>
    </source>
</evidence>
<keyword evidence="16" id="KW-0032">Aminotransferase</keyword>
<dbReference type="GO" id="GO:0016829">
    <property type="term" value="F:lyase activity"/>
    <property type="evidence" value="ECO:0007669"/>
    <property type="project" value="UniProtKB-KW"/>
</dbReference>